<keyword evidence="1" id="KW-0472">Membrane</keyword>
<dbReference type="AlphaFoldDB" id="A0A8J3D8T2"/>
<evidence type="ECO:0000259" key="2">
    <source>
        <dbReference type="Pfam" id="PF09822"/>
    </source>
</evidence>
<keyword evidence="5" id="KW-1185">Reference proteome</keyword>
<dbReference type="Proteomes" id="UP000598271">
    <property type="component" value="Unassembled WGS sequence"/>
</dbReference>
<evidence type="ECO:0000256" key="1">
    <source>
        <dbReference type="SAM" id="Phobius"/>
    </source>
</evidence>
<dbReference type="NCBIfam" id="TIGR03521">
    <property type="entry name" value="GldG"/>
    <property type="match status" value="1"/>
</dbReference>
<sequence>MKSFLPRLLLLLVALIAINWLASFVSLRWDLTEDKRYTVSDATKRLLEGLDKDVNVTVYLAGDFPPGFERLETATRETLEEFKTYADGHLTYRFIDPSVASTEEKRGQQYQQLVEAGLTPTNLFDNEGGKRTEKLVFPGAIVEADTLAVPVQLLKGNKSASSEEQLNQSYEGVEFQIASAIRQLIPTERRRVGLVVSHTSASPAGFSDLIATMQQKYDVFLDVNNPASYDGLDALLVLKPDQRFSDEEKYMFDQYVVNGGKALFFVDGAKVDSISLEGTFAQPLDLNLGDLFFKWGVRLNANLVKDMNSAAILLNVGNLGDQPQLKPLPWRFFPLLNNFGNSPITRNIDAIYTRYLSSLDTVGGAAGIRRTPLLMTSPYTKTLNAPVLVAYNEARQQPEANEYQGGAKLAAVLLEGSFVSLFQNRILPEDPRRATFKESGTAGKVMLCADGDVVINDFDFRRNTPFPLGFDRVTNNVFGNKDFVLHALDYMLDPDGLITARTKQISIRPLDKIRLQDERTQWQLFNLLLPLGLIGLFGATRYGLRRHKFARQG</sequence>
<dbReference type="Pfam" id="PF23357">
    <property type="entry name" value="DUF7088"/>
    <property type="match status" value="1"/>
</dbReference>
<keyword evidence="1" id="KW-1133">Transmembrane helix</keyword>
<evidence type="ECO:0000313" key="5">
    <source>
        <dbReference type="Proteomes" id="UP000598271"/>
    </source>
</evidence>
<feature type="transmembrane region" description="Helical" evidence="1">
    <location>
        <begin position="522"/>
        <end position="544"/>
    </location>
</feature>
<dbReference type="EMBL" id="BMXF01000009">
    <property type="protein sequence ID" value="GHB88655.1"/>
    <property type="molecule type" value="Genomic_DNA"/>
</dbReference>
<dbReference type="InterPro" id="IPR019196">
    <property type="entry name" value="ABC_transp_unknown"/>
</dbReference>
<evidence type="ECO:0000313" key="4">
    <source>
        <dbReference type="EMBL" id="GHB88655.1"/>
    </source>
</evidence>
<dbReference type="InterPro" id="IPR055396">
    <property type="entry name" value="DUF7088"/>
</dbReference>
<reference evidence="4 5" key="1">
    <citation type="journal article" date="2014" name="Int. J. Syst. Evol. Microbiol.">
        <title>Complete genome sequence of Corynebacterium casei LMG S-19264T (=DSM 44701T), isolated from a smear-ripened cheese.</title>
        <authorList>
            <consortium name="US DOE Joint Genome Institute (JGI-PGF)"/>
            <person name="Walter F."/>
            <person name="Albersmeier A."/>
            <person name="Kalinowski J."/>
            <person name="Ruckert C."/>
        </authorList>
    </citation>
    <scope>NUCLEOTIDE SEQUENCE [LARGE SCALE GENOMIC DNA]</scope>
    <source>
        <strain evidence="4 5">KCTC 12866</strain>
    </source>
</reference>
<protein>
    <submittedName>
        <fullName evidence="4">Gliding motility-associated ABC transporter substrate-binding protein GldG</fullName>
    </submittedName>
</protein>
<keyword evidence="1" id="KW-0812">Transmembrane</keyword>
<dbReference type="Pfam" id="PF09822">
    <property type="entry name" value="ABC_transp_aux"/>
    <property type="match status" value="1"/>
</dbReference>
<accession>A0A8J3D8T2</accession>
<evidence type="ECO:0000259" key="3">
    <source>
        <dbReference type="Pfam" id="PF23357"/>
    </source>
</evidence>
<dbReference type="RefSeq" id="WP_189569171.1">
    <property type="nucleotide sequence ID" value="NZ_BMXF01000009.1"/>
</dbReference>
<dbReference type="InterPro" id="IPR019863">
    <property type="entry name" value="Motility-assoc_ABC-rel_GldG"/>
</dbReference>
<feature type="domain" description="DUF7088" evidence="3">
    <location>
        <begin position="33"/>
        <end position="143"/>
    </location>
</feature>
<feature type="domain" description="ABC-type uncharacterised transport system" evidence="2">
    <location>
        <begin position="189"/>
        <end position="486"/>
    </location>
</feature>
<gene>
    <name evidence="4" type="primary">gldG</name>
    <name evidence="4" type="ORF">GCM10007390_51060</name>
</gene>
<comment type="caution">
    <text evidence="4">The sequence shown here is derived from an EMBL/GenBank/DDBJ whole genome shotgun (WGS) entry which is preliminary data.</text>
</comment>
<organism evidence="4 5">
    <name type="scientific">Persicitalea jodogahamensis</name>
    <dbReference type="NCBI Taxonomy" id="402147"/>
    <lineage>
        <taxon>Bacteria</taxon>
        <taxon>Pseudomonadati</taxon>
        <taxon>Bacteroidota</taxon>
        <taxon>Cytophagia</taxon>
        <taxon>Cytophagales</taxon>
        <taxon>Spirosomataceae</taxon>
        <taxon>Persicitalea</taxon>
    </lineage>
</organism>
<name>A0A8J3D8T2_9BACT</name>
<proteinExistence type="predicted"/>